<accession>A0A073IM94</accession>
<dbReference type="Gene3D" id="3.40.50.300">
    <property type="entry name" value="P-loop containing nucleotide triphosphate hydrolases"/>
    <property type="match status" value="2"/>
</dbReference>
<evidence type="ECO:0000313" key="7">
    <source>
        <dbReference type="Proteomes" id="UP000027665"/>
    </source>
</evidence>
<dbReference type="OrthoDB" id="9758568at2"/>
<keyword evidence="2" id="KW-0720">Serine protease</keyword>
<comment type="catalytic activity">
    <reaction evidence="2">
        <text>Hydrolysis of proteins in presence of ATP.</text>
        <dbReference type="EC" id="3.4.21.53"/>
    </reaction>
</comment>
<feature type="region of interest" description="Disordered" evidence="4">
    <location>
        <begin position="188"/>
        <end position="218"/>
    </location>
</feature>
<feature type="active site" evidence="2">
    <location>
        <position position="682"/>
    </location>
</feature>
<name>A0A073IM94_9BACT</name>
<dbReference type="InterPro" id="IPR014721">
    <property type="entry name" value="Ribsml_uS5_D2-typ_fold_subgr"/>
</dbReference>
<dbReference type="RefSeq" id="WP_051682850.1">
    <property type="nucleotide sequence ID" value="NZ_CAMETI010000020.1"/>
</dbReference>
<protein>
    <recommendedName>
        <fullName evidence="2">endopeptidase La</fullName>
        <ecNumber evidence="2">3.4.21.53</ecNumber>
    </recommendedName>
</protein>
<keyword evidence="2" id="KW-0378">Hydrolase</keyword>
<keyword evidence="7" id="KW-1185">Reference proteome</keyword>
<feature type="compositionally biased region" description="Basic and acidic residues" evidence="4">
    <location>
        <begin position="205"/>
        <end position="218"/>
    </location>
</feature>
<gene>
    <name evidence="6" type="ORF">EH55_09575</name>
</gene>
<dbReference type="InterPro" id="IPR027417">
    <property type="entry name" value="P-loop_NTPase"/>
</dbReference>
<dbReference type="GO" id="GO:0030163">
    <property type="term" value="P:protein catabolic process"/>
    <property type="evidence" value="ECO:0007669"/>
    <property type="project" value="InterPro"/>
</dbReference>
<dbReference type="SUPFAM" id="SSF54211">
    <property type="entry name" value="Ribosomal protein S5 domain 2-like"/>
    <property type="match status" value="1"/>
</dbReference>
<dbReference type="SUPFAM" id="SSF52540">
    <property type="entry name" value="P-loop containing nucleoside triphosphate hydrolases"/>
    <property type="match status" value="1"/>
</dbReference>
<dbReference type="GO" id="GO:0006508">
    <property type="term" value="P:proteolysis"/>
    <property type="evidence" value="ECO:0007669"/>
    <property type="project" value="UniProtKB-KW"/>
</dbReference>
<dbReference type="InterPro" id="IPR046843">
    <property type="entry name" value="LonB_AAA-LID"/>
</dbReference>
<dbReference type="InterPro" id="IPR041699">
    <property type="entry name" value="AAA_32"/>
</dbReference>
<dbReference type="Proteomes" id="UP000027665">
    <property type="component" value="Unassembled WGS sequence"/>
</dbReference>
<dbReference type="EMBL" id="JMKI01000047">
    <property type="protein sequence ID" value="KEJ91448.1"/>
    <property type="molecule type" value="Genomic_DNA"/>
</dbReference>
<dbReference type="Gene3D" id="1.10.8.60">
    <property type="match status" value="1"/>
</dbReference>
<dbReference type="InterPro" id="IPR008269">
    <property type="entry name" value="Lon_proteolytic"/>
</dbReference>
<dbReference type="PROSITE" id="PS51786">
    <property type="entry name" value="LON_PROTEOLYTIC"/>
    <property type="match status" value="1"/>
</dbReference>
<dbReference type="InterPro" id="IPR046844">
    <property type="entry name" value="Lon-like_helical"/>
</dbReference>
<dbReference type="EC" id="3.4.21.53" evidence="2"/>
<feature type="coiled-coil region" evidence="3">
    <location>
        <begin position="222"/>
        <end position="275"/>
    </location>
</feature>
<feature type="coiled-coil region" evidence="3">
    <location>
        <begin position="117"/>
        <end position="168"/>
    </location>
</feature>
<dbReference type="AlphaFoldDB" id="A0A073IM94"/>
<organism evidence="6 7">
    <name type="scientific">Synergistes jonesii</name>
    <dbReference type="NCBI Taxonomy" id="2754"/>
    <lineage>
        <taxon>Bacteria</taxon>
        <taxon>Thermotogati</taxon>
        <taxon>Synergistota</taxon>
        <taxon>Synergistia</taxon>
        <taxon>Synergistales</taxon>
        <taxon>Synergistaceae</taxon>
        <taxon>Synergistes</taxon>
    </lineage>
</organism>
<feature type="region of interest" description="Disordered" evidence="4">
    <location>
        <begin position="826"/>
        <end position="851"/>
    </location>
</feature>
<feature type="active site" evidence="2">
    <location>
        <position position="725"/>
    </location>
</feature>
<sequence>MSLIKDKQLSYDRLRRVADIEALGFKTTKGIDKLTGLIGQERAVRSVDFGLSVQSKGYNIFVVGEPGCGRTTYMLSELRREAEKMPAPDDWVYVYNFDDPSQPLAVNLPAGRGRELAKDADNAIEELKTALSKAFDNSEFEDSKAQLVKTFQEEVNKIMEDLRKWAEEKNFSIKRTPQGFVNLPLIMAPPLPQTESENAQPAAEPEAKKESDGDEKPQIVRREMQQEEFEKLSEEQQQALQKVSEEISQKTLEKLRVIREREKELKEKIKELEGQICKVAVTPITSELSAKYAPNEKLSKWFDEFTEDISANFNVFLASARDESAEIDFTRYEVNAFVSNDPKGGAPVISETNPIYYNLVGKVDYENKQGNLYSTDFRHILPGAMHRANGGFLLLDADELLRQFMSWDVLKRVLRYRELSIENLGEQLGYIPVSTLKPEPIPIDMKVVIVGTPYLYYLLNIYDPEFGKVFKIKAEFDSEMPRTPQSEYQIAQFIAGFVEHEGGLNFTAAAVGEVIEWSSRLAEDRNKLSTKLNKIAETLVEATAYAKAGGKKLVGVEDVRRAIEEKLYRVSMWEGKVLEEYRSGVIRIDTEGSVVGQINGLTVSQLIDNSFGSPVRITANVFMGEPGVVNIEREVSMTGPIHNKGLMILSSYLGRMYAKNYPLSIAARITFEQTYGGVEGDSASSTELYCLLSAISGIPLNQSIAVTGSVDQQGNIQPIGGVNEKIEGFFRYCKARGLTGKQGVMIPFQNEQHLMLSHEVVEAVKKNKFHIWSISTIDEGIEILTGVKAGEPDEKGAYPKKSVHGRAQAELEAWVERSFRYKKVMNDRVDPPKKRKKKAAKKAVIEASGGR</sequence>
<dbReference type="Pfam" id="PF20436">
    <property type="entry name" value="LonB_AAA-LID"/>
    <property type="match status" value="1"/>
</dbReference>
<comment type="similarity">
    <text evidence="2">Belongs to the peptidase S16 family.</text>
</comment>
<evidence type="ECO:0000256" key="1">
    <source>
        <dbReference type="ARBA" id="ARBA00022670"/>
    </source>
</evidence>
<proteinExistence type="inferred from homology"/>
<dbReference type="Gene3D" id="3.30.230.10">
    <property type="match status" value="1"/>
</dbReference>
<feature type="domain" description="Lon proteolytic" evidence="5">
    <location>
        <begin position="592"/>
        <end position="787"/>
    </location>
</feature>
<dbReference type="GO" id="GO:0004176">
    <property type="term" value="F:ATP-dependent peptidase activity"/>
    <property type="evidence" value="ECO:0007669"/>
    <property type="project" value="UniProtKB-UniRule"/>
</dbReference>
<dbReference type="Pfam" id="PF13654">
    <property type="entry name" value="AAA_32"/>
    <property type="match status" value="1"/>
</dbReference>
<dbReference type="InterPro" id="IPR027065">
    <property type="entry name" value="Lon_Prtase"/>
</dbReference>
<feature type="compositionally biased region" description="Low complexity" evidence="4">
    <location>
        <begin position="195"/>
        <end position="204"/>
    </location>
</feature>
<dbReference type="InterPro" id="IPR020568">
    <property type="entry name" value="Ribosomal_Su5_D2-typ_SF"/>
</dbReference>
<keyword evidence="1 2" id="KW-0645">Protease</keyword>
<dbReference type="PRINTS" id="PR00830">
    <property type="entry name" value="ENDOLAPTASE"/>
</dbReference>
<dbReference type="Pfam" id="PF20437">
    <property type="entry name" value="LonC_helical"/>
    <property type="match status" value="1"/>
</dbReference>
<evidence type="ECO:0000256" key="3">
    <source>
        <dbReference type="SAM" id="Coils"/>
    </source>
</evidence>
<reference evidence="6 7" key="1">
    <citation type="submission" date="2014-04" db="EMBL/GenBank/DDBJ databases">
        <title>Draft Genome Sequence of Synergistes jonesii.</title>
        <authorList>
            <person name="Coil D.A."/>
            <person name="Eisen J.A."/>
            <person name="Holland-Moritz H.E."/>
        </authorList>
    </citation>
    <scope>NUCLEOTIDE SEQUENCE [LARGE SCALE GENOMIC DNA]</scope>
    <source>
        <strain evidence="6 7">78-1</strain>
    </source>
</reference>
<dbReference type="Pfam" id="PF05362">
    <property type="entry name" value="Lon_C"/>
    <property type="match status" value="1"/>
</dbReference>
<keyword evidence="3" id="KW-0175">Coiled coil</keyword>
<dbReference type="GeneID" id="90984360"/>
<comment type="caution">
    <text evidence="6">The sequence shown here is derived from an EMBL/GenBank/DDBJ whole genome shotgun (WGS) entry which is preliminary data.</text>
</comment>
<dbReference type="eggNOG" id="COG1067">
    <property type="taxonomic scope" value="Bacteria"/>
</dbReference>
<dbReference type="GO" id="GO:0005524">
    <property type="term" value="F:ATP binding"/>
    <property type="evidence" value="ECO:0007669"/>
    <property type="project" value="InterPro"/>
</dbReference>
<evidence type="ECO:0000259" key="5">
    <source>
        <dbReference type="PROSITE" id="PS51786"/>
    </source>
</evidence>
<dbReference type="GO" id="GO:0004252">
    <property type="term" value="F:serine-type endopeptidase activity"/>
    <property type="evidence" value="ECO:0007669"/>
    <property type="project" value="UniProtKB-UniRule"/>
</dbReference>
<evidence type="ECO:0000256" key="4">
    <source>
        <dbReference type="SAM" id="MobiDB-lite"/>
    </source>
</evidence>
<evidence type="ECO:0000313" key="6">
    <source>
        <dbReference type="EMBL" id="KEJ91448.1"/>
    </source>
</evidence>
<dbReference type="STRING" id="2754.EH55_09575"/>
<evidence type="ECO:0000256" key="2">
    <source>
        <dbReference type="PROSITE-ProRule" id="PRU01122"/>
    </source>
</evidence>
<dbReference type="PANTHER" id="PTHR10046">
    <property type="entry name" value="ATP DEPENDENT LON PROTEASE FAMILY MEMBER"/>
    <property type="match status" value="1"/>
</dbReference>